<dbReference type="RefSeq" id="WP_109748771.1">
    <property type="nucleotide sequence ID" value="NZ_JANKBI010000027.1"/>
</dbReference>
<evidence type="ECO:0000313" key="2">
    <source>
        <dbReference type="Proteomes" id="UP000245412"/>
    </source>
</evidence>
<protein>
    <submittedName>
        <fullName evidence="1">Uncharacterized protein</fullName>
    </submittedName>
</protein>
<sequence length="104" mass="12027">MFFKPKKKAAPSIRLYNQNALVYEGLLKDIPLKESVILEKSIQFFNDPEPCHIHRSAVRVRLTEELLRQLAVCDSPKACPLLEVYSDLPSIERFELILPENFTI</sequence>
<dbReference type="Proteomes" id="UP000245412">
    <property type="component" value="Unassembled WGS sequence"/>
</dbReference>
<comment type="caution">
    <text evidence="1">The sequence shown here is derived from an EMBL/GenBank/DDBJ whole genome shotgun (WGS) entry which is preliminary data.</text>
</comment>
<evidence type="ECO:0000313" key="1">
    <source>
        <dbReference type="EMBL" id="PWJ72070.1"/>
    </source>
</evidence>
<accession>A0AB73SXL5</accession>
<gene>
    <name evidence="1" type="ORF">C7383_12316</name>
</gene>
<reference evidence="1 2" key="1">
    <citation type="submission" date="2018-05" db="EMBL/GenBank/DDBJ databases">
        <authorList>
            <person name="Goeker M."/>
            <person name="Huntemann M."/>
            <person name="Clum A."/>
            <person name="Pillay M."/>
            <person name="Palaniappan K."/>
            <person name="Varghese N."/>
            <person name="Mikhailova N."/>
            <person name="Stamatis D."/>
            <person name="Reddy T."/>
            <person name="Daum C."/>
            <person name="Shapiro N."/>
            <person name="Ivanova N."/>
            <person name="Kyrpides N."/>
            <person name="Woyke T."/>
        </authorList>
    </citation>
    <scope>NUCLEOTIDE SEQUENCE [LARGE SCALE GENOMIC DNA]</scope>
    <source>
        <strain evidence="1 2">DSM 26524</strain>
    </source>
</reference>
<dbReference type="AlphaFoldDB" id="A0AB73SXL5"/>
<organism evidence="1 2">
    <name type="scientific">Murimonas intestini</name>
    <dbReference type="NCBI Taxonomy" id="1337051"/>
    <lineage>
        <taxon>Bacteria</taxon>
        <taxon>Bacillati</taxon>
        <taxon>Bacillota</taxon>
        <taxon>Clostridia</taxon>
        <taxon>Lachnospirales</taxon>
        <taxon>Lachnospiraceae</taxon>
        <taxon>Murimonas</taxon>
    </lineage>
</organism>
<keyword evidence="2" id="KW-1185">Reference proteome</keyword>
<proteinExistence type="predicted"/>
<dbReference type="EMBL" id="QGGY01000023">
    <property type="protein sequence ID" value="PWJ72070.1"/>
    <property type="molecule type" value="Genomic_DNA"/>
</dbReference>
<name>A0AB73SXL5_9FIRM</name>